<evidence type="ECO:0000256" key="1">
    <source>
        <dbReference type="SAM" id="MobiDB-lite"/>
    </source>
</evidence>
<feature type="compositionally biased region" description="Low complexity" evidence="1">
    <location>
        <begin position="65"/>
        <end position="87"/>
    </location>
</feature>
<dbReference type="OrthoDB" id="308690at2759"/>
<keyword evidence="3" id="KW-1185">Reference proteome</keyword>
<name>A0A6A5KGN4_9PLEO</name>
<protein>
    <recommendedName>
        <fullName evidence="4">WD40 repeat-like protein</fullName>
    </recommendedName>
</protein>
<reference evidence="2" key="1">
    <citation type="submission" date="2020-01" db="EMBL/GenBank/DDBJ databases">
        <authorList>
            <consortium name="DOE Joint Genome Institute"/>
            <person name="Haridas S."/>
            <person name="Albert R."/>
            <person name="Binder M."/>
            <person name="Bloem J."/>
            <person name="Labutti K."/>
            <person name="Salamov A."/>
            <person name="Andreopoulos B."/>
            <person name="Baker S.E."/>
            <person name="Barry K."/>
            <person name="Bills G."/>
            <person name="Bluhm B.H."/>
            <person name="Cannon C."/>
            <person name="Castanera R."/>
            <person name="Culley D.E."/>
            <person name="Daum C."/>
            <person name="Ezra D."/>
            <person name="Gonzalez J.B."/>
            <person name="Henrissat B."/>
            <person name="Kuo A."/>
            <person name="Liang C."/>
            <person name="Lipzen A."/>
            <person name="Lutzoni F."/>
            <person name="Magnuson J."/>
            <person name="Mondo S."/>
            <person name="Nolan M."/>
            <person name="Ohm R."/>
            <person name="Pangilinan J."/>
            <person name="Park H.-J."/>
            <person name="Ramirez L."/>
            <person name="Alfaro M."/>
            <person name="Sun H."/>
            <person name="Tritt A."/>
            <person name="Yoshinaga Y."/>
            <person name="Zwiers L.-H."/>
            <person name="Turgeon B.G."/>
            <person name="Goodwin S.B."/>
            <person name="Spatafora J.W."/>
            <person name="Crous P.W."/>
            <person name="Grigoriev I.V."/>
        </authorList>
    </citation>
    <scope>NUCLEOTIDE SEQUENCE</scope>
    <source>
        <strain evidence="2">P77</strain>
    </source>
</reference>
<dbReference type="Proteomes" id="UP000800040">
    <property type="component" value="Unassembled WGS sequence"/>
</dbReference>
<gene>
    <name evidence="2" type="ORF">BDW02DRAFT_519000</name>
</gene>
<proteinExistence type="predicted"/>
<feature type="compositionally biased region" description="Acidic residues" evidence="1">
    <location>
        <begin position="511"/>
        <end position="527"/>
    </location>
</feature>
<feature type="region of interest" description="Disordered" evidence="1">
    <location>
        <begin position="511"/>
        <end position="546"/>
    </location>
</feature>
<dbReference type="GO" id="GO:1990811">
    <property type="term" value="C:MWP complex"/>
    <property type="evidence" value="ECO:0007669"/>
    <property type="project" value="TreeGrafter"/>
</dbReference>
<accession>A0A6A5KGN4</accession>
<dbReference type="GO" id="GO:0005815">
    <property type="term" value="C:microtubule organizing center"/>
    <property type="evidence" value="ECO:0007669"/>
    <property type="project" value="TreeGrafter"/>
</dbReference>
<dbReference type="PANTHER" id="PTHR16220:SF0">
    <property type="entry name" value="WD REPEAT-CONTAINING PROTEIN WRAP73"/>
    <property type="match status" value="1"/>
</dbReference>
<dbReference type="GO" id="GO:1990810">
    <property type="term" value="P:microtubule anchoring at mitotic spindle pole body"/>
    <property type="evidence" value="ECO:0007669"/>
    <property type="project" value="TreeGrafter"/>
</dbReference>
<dbReference type="EMBL" id="ML975262">
    <property type="protein sequence ID" value="KAF1837415.1"/>
    <property type="molecule type" value="Genomic_DNA"/>
</dbReference>
<dbReference type="Gene3D" id="2.130.10.10">
    <property type="entry name" value="YVTN repeat-like/Quinoprotein amine dehydrogenase"/>
    <property type="match status" value="1"/>
</dbReference>
<dbReference type="InterPro" id="IPR052778">
    <property type="entry name" value="Centrosome-WD_assoc"/>
</dbReference>
<evidence type="ECO:0008006" key="4">
    <source>
        <dbReference type="Google" id="ProtNLM"/>
    </source>
</evidence>
<evidence type="ECO:0000313" key="3">
    <source>
        <dbReference type="Proteomes" id="UP000800040"/>
    </source>
</evidence>
<organism evidence="2 3">
    <name type="scientific">Decorospora gaudefroyi</name>
    <dbReference type="NCBI Taxonomy" id="184978"/>
    <lineage>
        <taxon>Eukaryota</taxon>
        <taxon>Fungi</taxon>
        <taxon>Dikarya</taxon>
        <taxon>Ascomycota</taxon>
        <taxon>Pezizomycotina</taxon>
        <taxon>Dothideomycetes</taxon>
        <taxon>Pleosporomycetidae</taxon>
        <taxon>Pleosporales</taxon>
        <taxon>Pleosporineae</taxon>
        <taxon>Pleosporaceae</taxon>
        <taxon>Decorospora</taxon>
    </lineage>
</organism>
<dbReference type="InterPro" id="IPR011047">
    <property type="entry name" value="Quinoprotein_ADH-like_sf"/>
</dbReference>
<evidence type="ECO:0000313" key="2">
    <source>
        <dbReference type="EMBL" id="KAF1837415.1"/>
    </source>
</evidence>
<dbReference type="AlphaFoldDB" id="A0A6A5KGN4"/>
<sequence>MDISTQYKSTSPSIPSPTGTHIASLNGARLQIRCLTTFEITRSIPMPSSHDIRTSKIVWSPPTLPLRTPSPSTLSTPSRRSSRTPRPCSHRILVSDDDNTRVYDLRDEKWSAVISNGSGGMGKNVHVEFGAREDEVMIWSDFAACLKIWCLKTGRTVEVRDPKFVGRDGKGWGYRGGREGGGGGVLALLCRSAGADVLLLLAPRTYTVLSRIELPTTDAAGLRWSRDGRWLAIWDAASAGYKLCIYTADGHLYRTLSREVSDEVGEWDVESLGIKTLEWLPGNDRLAVGGWDRRVRILSTRTFAPVVFLDHTATIHVPAALVYTEHVDRQGTRSFVLTQQPVTPPKAALDKNETGLMKQGVGMLTFNAEGTMCATREDSTPCTVWVWDLRTLRPKAIFFTYAPIKTLSWHPVHPDKLLVQTAQDEPTVYLYTASKLSTSPSSTSISHPPDIINLSTHMPKPPGSAPTAKWITSWLSTAAEKKPVLFFGHQHSHVLVWPDGKDQILRFERQADDDDGDDGEESDDDSLFDILTGRTPVPRLQDDGGGCDTDRDMQIEEEDAFGDTVLGLDDTFRGKREGVVVGARDESVFESSSGGGGVLGESGIDEMF</sequence>
<dbReference type="InterPro" id="IPR015943">
    <property type="entry name" value="WD40/YVTN_repeat-like_dom_sf"/>
</dbReference>
<feature type="region of interest" description="Disordered" evidence="1">
    <location>
        <begin position="60"/>
        <end position="91"/>
    </location>
</feature>
<dbReference type="SUPFAM" id="SSF50998">
    <property type="entry name" value="Quinoprotein alcohol dehydrogenase-like"/>
    <property type="match status" value="1"/>
</dbReference>
<dbReference type="PANTHER" id="PTHR16220">
    <property type="entry name" value="WD REPEAT PROTEIN 8-RELATED"/>
    <property type="match status" value="1"/>
</dbReference>